<organism evidence="8 9">
    <name type="scientific">Candidatus Egerieimonas intestinavium</name>
    <dbReference type="NCBI Taxonomy" id="2840777"/>
    <lineage>
        <taxon>Bacteria</taxon>
        <taxon>Bacillati</taxon>
        <taxon>Bacillota</taxon>
        <taxon>Clostridia</taxon>
        <taxon>Lachnospirales</taxon>
        <taxon>Lachnospiraceae</taxon>
        <taxon>Lachnospiraceae incertae sedis</taxon>
        <taxon>Candidatus Egerieimonas</taxon>
    </lineage>
</organism>
<accession>A0A9D1EMA7</accession>
<feature type="transmembrane region" description="Helical" evidence="6">
    <location>
        <begin position="212"/>
        <end position="229"/>
    </location>
</feature>
<feature type="transmembrane region" description="Helical" evidence="6">
    <location>
        <begin position="134"/>
        <end position="159"/>
    </location>
</feature>
<dbReference type="InterPro" id="IPR003834">
    <property type="entry name" value="Cyt_c_assmbl_TM_dom"/>
</dbReference>
<feature type="transmembrane region" description="Helical" evidence="6">
    <location>
        <begin position="165"/>
        <end position="192"/>
    </location>
</feature>
<keyword evidence="4 6" id="KW-1133">Transmembrane helix</keyword>
<evidence type="ECO:0000313" key="8">
    <source>
        <dbReference type="EMBL" id="HIR94282.1"/>
    </source>
</evidence>
<evidence type="ECO:0000256" key="4">
    <source>
        <dbReference type="ARBA" id="ARBA00022989"/>
    </source>
</evidence>
<evidence type="ECO:0000256" key="1">
    <source>
        <dbReference type="ARBA" id="ARBA00004141"/>
    </source>
</evidence>
<evidence type="ECO:0000256" key="3">
    <source>
        <dbReference type="ARBA" id="ARBA00022692"/>
    </source>
</evidence>
<dbReference type="EMBL" id="DVHU01000113">
    <property type="protein sequence ID" value="HIR94282.1"/>
    <property type="molecule type" value="Genomic_DNA"/>
</dbReference>
<comment type="subcellular location">
    <subcellularLocation>
        <location evidence="1">Membrane</location>
        <topology evidence="1">Multi-pass membrane protein</topology>
    </subcellularLocation>
</comment>
<keyword evidence="5 6" id="KW-0472">Membrane</keyword>
<feature type="transmembrane region" description="Helical" evidence="6">
    <location>
        <begin position="61"/>
        <end position="87"/>
    </location>
</feature>
<sequence length="233" mass="25035">MTELLNTLAEMIQQHMWIAPILSFLAGIITSFTPCSLSSVPMAIAYIGGSAAEDKRKALKLSLTMALGMALTFGIFGSLASALGHLLHTVGRWWFLLLGVIMILMALQIWNILQVLPHMHFHGKITKKGYLGALGAGVLSGVFASHCATPVMIALLAMAAQAGNALWGVFLLALYAVGHSVLLVLAGTSYGVVERWLQDPKYARISDRLRKVLGVVILVMGLLLIWLAFAPGD</sequence>
<dbReference type="AlphaFoldDB" id="A0A9D1EMA7"/>
<dbReference type="GO" id="GO:0017004">
    <property type="term" value="P:cytochrome complex assembly"/>
    <property type="evidence" value="ECO:0007669"/>
    <property type="project" value="InterPro"/>
</dbReference>
<comment type="caution">
    <text evidence="8">The sequence shown here is derived from an EMBL/GenBank/DDBJ whole genome shotgun (WGS) entry which is preliminary data.</text>
</comment>
<feature type="transmembrane region" description="Helical" evidence="6">
    <location>
        <begin position="20"/>
        <end position="49"/>
    </location>
</feature>
<name>A0A9D1EMA7_9FIRM</name>
<keyword evidence="3 6" id="KW-0812">Transmembrane</keyword>
<reference evidence="8" key="2">
    <citation type="journal article" date="2021" name="PeerJ">
        <title>Extensive microbial diversity within the chicken gut microbiome revealed by metagenomics and culture.</title>
        <authorList>
            <person name="Gilroy R."/>
            <person name="Ravi A."/>
            <person name="Getino M."/>
            <person name="Pursley I."/>
            <person name="Horton D.L."/>
            <person name="Alikhan N.F."/>
            <person name="Baker D."/>
            <person name="Gharbi K."/>
            <person name="Hall N."/>
            <person name="Watson M."/>
            <person name="Adriaenssens E.M."/>
            <person name="Foster-Nyarko E."/>
            <person name="Jarju S."/>
            <person name="Secka A."/>
            <person name="Antonio M."/>
            <person name="Oren A."/>
            <person name="Chaudhuri R.R."/>
            <person name="La Ragione R."/>
            <person name="Hildebrand F."/>
            <person name="Pallen M.J."/>
        </authorList>
    </citation>
    <scope>NUCLEOTIDE SEQUENCE</scope>
    <source>
        <strain evidence="8">ChiSxjej1B13-7041</strain>
    </source>
</reference>
<comment type="similarity">
    <text evidence="2">Belongs to the DsbD family.</text>
</comment>
<evidence type="ECO:0000313" key="9">
    <source>
        <dbReference type="Proteomes" id="UP000886841"/>
    </source>
</evidence>
<evidence type="ECO:0000256" key="2">
    <source>
        <dbReference type="ARBA" id="ARBA00006143"/>
    </source>
</evidence>
<evidence type="ECO:0000256" key="6">
    <source>
        <dbReference type="SAM" id="Phobius"/>
    </source>
</evidence>
<protein>
    <submittedName>
        <fullName evidence="8">Sulfite exporter TauE/SafE family protein</fullName>
    </submittedName>
</protein>
<evidence type="ECO:0000256" key="5">
    <source>
        <dbReference type="ARBA" id="ARBA00023136"/>
    </source>
</evidence>
<dbReference type="PANTHER" id="PTHR31272">
    <property type="entry name" value="CYTOCHROME C-TYPE BIOGENESIS PROTEIN HI_1454-RELATED"/>
    <property type="match status" value="1"/>
</dbReference>
<dbReference type="PANTHER" id="PTHR31272:SF6">
    <property type="entry name" value="CYTOCHROME C-TYPE BIOGENESIS CCDA-LIKE CHLOROPLASTIC PROTEIN"/>
    <property type="match status" value="1"/>
</dbReference>
<feature type="domain" description="Cytochrome C biogenesis protein transmembrane" evidence="7">
    <location>
        <begin position="19"/>
        <end position="225"/>
    </location>
</feature>
<dbReference type="Proteomes" id="UP000886841">
    <property type="component" value="Unassembled WGS sequence"/>
</dbReference>
<proteinExistence type="inferred from homology"/>
<reference evidence="8" key="1">
    <citation type="submission" date="2020-10" db="EMBL/GenBank/DDBJ databases">
        <authorList>
            <person name="Gilroy R."/>
        </authorList>
    </citation>
    <scope>NUCLEOTIDE SEQUENCE</scope>
    <source>
        <strain evidence="8">ChiSxjej1B13-7041</strain>
    </source>
</reference>
<gene>
    <name evidence="8" type="ORF">IAB98_12775</name>
</gene>
<feature type="transmembrane region" description="Helical" evidence="6">
    <location>
        <begin position="93"/>
        <end position="113"/>
    </location>
</feature>
<dbReference type="InterPro" id="IPR051790">
    <property type="entry name" value="Cytochrome_c-biogenesis_DsbD"/>
</dbReference>
<dbReference type="Pfam" id="PF02683">
    <property type="entry name" value="DsbD_TM"/>
    <property type="match status" value="1"/>
</dbReference>
<evidence type="ECO:0000259" key="7">
    <source>
        <dbReference type="Pfam" id="PF02683"/>
    </source>
</evidence>
<dbReference type="GO" id="GO:0016020">
    <property type="term" value="C:membrane"/>
    <property type="evidence" value="ECO:0007669"/>
    <property type="project" value="UniProtKB-SubCell"/>
</dbReference>